<dbReference type="InterPro" id="IPR050465">
    <property type="entry name" value="UPF0194_transport"/>
</dbReference>
<dbReference type="Proteomes" id="UP000177043">
    <property type="component" value="Unassembled WGS sequence"/>
</dbReference>
<evidence type="ECO:0000256" key="3">
    <source>
        <dbReference type="SAM" id="Coils"/>
    </source>
</evidence>
<feature type="transmembrane region" description="Helical" evidence="4">
    <location>
        <begin position="21"/>
        <end position="41"/>
    </location>
</feature>
<dbReference type="EMBL" id="MHTJ01000004">
    <property type="protein sequence ID" value="OHA58219.1"/>
    <property type="molecule type" value="Genomic_DNA"/>
</dbReference>
<name>A0A1G2QDT0_9BACT</name>
<protein>
    <submittedName>
        <fullName evidence="5">Uncharacterized protein</fullName>
    </submittedName>
</protein>
<proteinExistence type="predicted"/>
<evidence type="ECO:0000256" key="1">
    <source>
        <dbReference type="ARBA" id="ARBA00004196"/>
    </source>
</evidence>
<evidence type="ECO:0000256" key="4">
    <source>
        <dbReference type="SAM" id="Phobius"/>
    </source>
</evidence>
<dbReference type="Gene3D" id="2.40.420.20">
    <property type="match status" value="1"/>
</dbReference>
<dbReference type="PANTHER" id="PTHR32347:SF23">
    <property type="entry name" value="BLL5650 PROTEIN"/>
    <property type="match status" value="1"/>
</dbReference>
<organism evidence="5 6">
    <name type="scientific">Candidatus Vogelbacteria bacterium RIFOXYD1_FULL_44_32</name>
    <dbReference type="NCBI Taxonomy" id="1802438"/>
    <lineage>
        <taxon>Bacteria</taxon>
        <taxon>Candidatus Vogeliibacteriota</taxon>
    </lineage>
</organism>
<evidence type="ECO:0000313" key="5">
    <source>
        <dbReference type="EMBL" id="OHA58219.1"/>
    </source>
</evidence>
<dbReference type="PANTHER" id="PTHR32347">
    <property type="entry name" value="EFFLUX SYSTEM COMPONENT YKNX-RELATED"/>
    <property type="match status" value="1"/>
</dbReference>
<comment type="caution">
    <text evidence="5">The sequence shown here is derived from an EMBL/GenBank/DDBJ whole genome shotgun (WGS) entry which is preliminary data.</text>
</comment>
<feature type="coiled-coil region" evidence="3">
    <location>
        <begin position="112"/>
        <end position="139"/>
    </location>
</feature>
<dbReference type="SUPFAM" id="SSF111369">
    <property type="entry name" value="HlyD-like secretion proteins"/>
    <property type="match status" value="2"/>
</dbReference>
<dbReference type="Gene3D" id="2.40.30.170">
    <property type="match status" value="1"/>
</dbReference>
<gene>
    <name evidence="5" type="ORF">A2571_03085</name>
</gene>
<keyword evidence="4" id="KW-1133">Transmembrane helix</keyword>
<keyword evidence="2 3" id="KW-0175">Coiled coil</keyword>
<accession>A0A1G2QDT0</accession>
<dbReference type="Gene3D" id="2.40.50.100">
    <property type="match status" value="2"/>
</dbReference>
<dbReference type="Gene3D" id="1.10.287.470">
    <property type="entry name" value="Helix hairpin bin"/>
    <property type="match status" value="2"/>
</dbReference>
<comment type="subcellular location">
    <subcellularLocation>
        <location evidence="1">Cell envelope</location>
    </subcellularLocation>
</comment>
<dbReference type="PRINTS" id="PR01490">
    <property type="entry name" value="RTXTOXIND"/>
</dbReference>
<keyword evidence="4" id="KW-0472">Membrane</keyword>
<evidence type="ECO:0000313" key="6">
    <source>
        <dbReference type="Proteomes" id="UP000177043"/>
    </source>
</evidence>
<dbReference type="AlphaFoldDB" id="A0A1G2QDT0"/>
<sequence length="489" mass="51584">MLEMAQMLNKIKKLIMASRRNMIGAVVIGLAILGTIGYLILGGNGNGEIVVATKRDLVETVKISGRVEADIVSDMGFPVSGIVRTVKVKAGDRVWAGQQLAVLDLGTLYADLRSARAEVAIKRAELANLQIDLTAVKRQQDTLVESAYRTLLSASLEAEPASASYTQTPPTITGTYFGAEGTYKIIIDRNSSGGANGIKLRTFGVEKTEQIEVSDTTATALGTKGLYISFADDLTDYANTTWYVTLPNPKSSVYATNRNTYEEAIRERSAALSSAEANLRQGVGGDSIAKAQLEKTEAEVARISAEIGQRVLVAPFAGVVTVVNIDPGESASANTTALAMISAGELGVKVDLPEIDSIKVNIGDLATVTIDALDSELALPAKVVAVNRAETMVDGVPVYEARLALTAKNATIASGMTADVTITTGKKDGVLSLPARAIRYRTSGTPYILTISRGGKQIDKEVALGLRSTDGYIEIKAGVVAGEQVLVAK</sequence>
<reference evidence="5 6" key="1">
    <citation type="journal article" date="2016" name="Nat. Commun.">
        <title>Thousands of microbial genomes shed light on interconnected biogeochemical processes in an aquifer system.</title>
        <authorList>
            <person name="Anantharaman K."/>
            <person name="Brown C.T."/>
            <person name="Hug L.A."/>
            <person name="Sharon I."/>
            <person name="Castelle C.J."/>
            <person name="Probst A.J."/>
            <person name="Thomas B.C."/>
            <person name="Singh A."/>
            <person name="Wilkins M.J."/>
            <person name="Karaoz U."/>
            <person name="Brodie E.L."/>
            <person name="Williams K.H."/>
            <person name="Hubbard S.S."/>
            <person name="Banfield J.F."/>
        </authorList>
    </citation>
    <scope>NUCLEOTIDE SEQUENCE [LARGE SCALE GENOMIC DNA]</scope>
</reference>
<dbReference type="GO" id="GO:0030313">
    <property type="term" value="C:cell envelope"/>
    <property type="evidence" value="ECO:0007669"/>
    <property type="project" value="UniProtKB-SubCell"/>
</dbReference>
<evidence type="ECO:0000256" key="2">
    <source>
        <dbReference type="ARBA" id="ARBA00023054"/>
    </source>
</evidence>
<keyword evidence="4" id="KW-0812">Transmembrane</keyword>
<dbReference type="STRING" id="1802438.A2571_03085"/>